<dbReference type="EMBL" id="BPLR01013591">
    <property type="protein sequence ID" value="GIY62193.1"/>
    <property type="molecule type" value="Genomic_DNA"/>
</dbReference>
<evidence type="ECO:0000313" key="1">
    <source>
        <dbReference type="EMBL" id="GIY62193.1"/>
    </source>
</evidence>
<name>A0AAV4UX13_CAEEX</name>
<comment type="caution">
    <text evidence="1">The sequence shown here is derived from an EMBL/GenBank/DDBJ whole genome shotgun (WGS) entry which is preliminary data.</text>
</comment>
<dbReference type="AlphaFoldDB" id="A0AAV4UX13"/>
<keyword evidence="2" id="KW-1185">Reference proteome</keyword>
<organism evidence="1 2">
    <name type="scientific">Caerostris extrusa</name>
    <name type="common">Bark spider</name>
    <name type="synonym">Caerostris bankana</name>
    <dbReference type="NCBI Taxonomy" id="172846"/>
    <lineage>
        <taxon>Eukaryota</taxon>
        <taxon>Metazoa</taxon>
        <taxon>Ecdysozoa</taxon>
        <taxon>Arthropoda</taxon>
        <taxon>Chelicerata</taxon>
        <taxon>Arachnida</taxon>
        <taxon>Araneae</taxon>
        <taxon>Araneomorphae</taxon>
        <taxon>Entelegynae</taxon>
        <taxon>Araneoidea</taxon>
        <taxon>Araneidae</taxon>
        <taxon>Caerostris</taxon>
    </lineage>
</organism>
<dbReference type="Proteomes" id="UP001054945">
    <property type="component" value="Unassembled WGS sequence"/>
</dbReference>
<accession>A0AAV4UX13</accession>
<gene>
    <name evidence="1" type="ORF">CEXT_576371</name>
</gene>
<evidence type="ECO:0000313" key="2">
    <source>
        <dbReference type="Proteomes" id="UP001054945"/>
    </source>
</evidence>
<proteinExistence type="predicted"/>
<sequence length="262" mass="29280">MGVWCGSKAAAESVAAFLMQKPKTSAVAESCTPTLRGFEVSGLFDPGIVSSRKRRPIEETNSLSLSLEKLTDTSISQSMLPGTRAYELIELSVDFGKLSERSFLRLRSVLVKEILTEIYVRDIAQINYPKRALTRYSRKKCVSVAGTKGVYTVQATMSTPSCMKVLIMTAMVEGSVREHEEKAVERSVGSGTVFEGLSRYEDGRYVLYECRSGNIYTTSNCHYGGRQNGTAYADFLVQSKNYRYRMLSLYLQFRSSMGPYRS</sequence>
<reference evidence="1 2" key="1">
    <citation type="submission" date="2021-06" db="EMBL/GenBank/DDBJ databases">
        <title>Caerostris extrusa draft genome.</title>
        <authorList>
            <person name="Kono N."/>
            <person name="Arakawa K."/>
        </authorList>
    </citation>
    <scope>NUCLEOTIDE SEQUENCE [LARGE SCALE GENOMIC DNA]</scope>
</reference>
<protein>
    <submittedName>
        <fullName evidence="1">Uncharacterized protein</fullName>
    </submittedName>
</protein>